<dbReference type="SUPFAM" id="SSF53448">
    <property type="entry name" value="Nucleotide-diphospho-sugar transferases"/>
    <property type="match status" value="1"/>
</dbReference>
<reference evidence="5" key="1">
    <citation type="journal article" date="2019" name="Int. J. Syst. Evol. Microbiol.">
        <title>The Global Catalogue of Microorganisms (GCM) 10K type strain sequencing project: providing services to taxonomists for standard genome sequencing and annotation.</title>
        <authorList>
            <consortium name="The Broad Institute Genomics Platform"/>
            <consortium name="The Broad Institute Genome Sequencing Center for Infectious Disease"/>
            <person name="Wu L."/>
            <person name="Ma J."/>
        </authorList>
    </citation>
    <scope>NUCLEOTIDE SEQUENCE [LARGE SCALE GENOMIC DNA]</scope>
    <source>
        <strain evidence="5">JCM 13006</strain>
    </source>
</reference>
<organism evidence="4 5">
    <name type="scientific">Kitasatospora terrestris</name>
    <dbReference type="NCBI Taxonomy" id="258051"/>
    <lineage>
        <taxon>Bacteria</taxon>
        <taxon>Bacillati</taxon>
        <taxon>Actinomycetota</taxon>
        <taxon>Actinomycetes</taxon>
        <taxon>Kitasatosporales</taxon>
        <taxon>Streptomycetaceae</taxon>
        <taxon>Kitasatospora</taxon>
    </lineage>
</organism>
<evidence type="ECO:0000259" key="3">
    <source>
        <dbReference type="Pfam" id="PF00535"/>
    </source>
</evidence>
<comment type="similarity">
    <text evidence="1">Belongs to the glycosyltransferase 2 family.</text>
</comment>
<dbReference type="CDD" id="cd04179">
    <property type="entry name" value="DPM_DPG-synthase_like"/>
    <property type="match status" value="1"/>
</dbReference>
<evidence type="ECO:0000256" key="2">
    <source>
        <dbReference type="SAM" id="MobiDB-lite"/>
    </source>
</evidence>
<name>A0ABP9DM41_9ACTN</name>
<dbReference type="PANTHER" id="PTHR48090">
    <property type="entry name" value="UNDECAPRENYL-PHOSPHATE 4-DEOXY-4-FORMAMIDO-L-ARABINOSE TRANSFERASE-RELATED"/>
    <property type="match status" value="1"/>
</dbReference>
<dbReference type="RefSeq" id="WP_345697557.1">
    <property type="nucleotide sequence ID" value="NZ_BAABIS010000001.1"/>
</dbReference>
<gene>
    <name evidence="4" type="ORF">GCM10023235_32540</name>
</gene>
<feature type="region of interest" description="Disordered" evidence="2">
    <location>
        <begin position="227"/>
        <end position="252"/>
    </location>
</feature>
<evidence type="ECO:0000313" key="4">
    <source>
        <dbReference type="EMBL" id="GAA4852840.1"/>
    </source>
</evidence>
<keyword evidence="5" id="KW-1185">Reference proteome</keyword>
<proteinExistence type="inferred from homology"/>
<dbReference type="Proteomes" id="UP001501752">
    <property type="component" value="Unassembled WGS sequence"/>
</dbReference>
<dbReference type="InterPro" id="IPR001173">
    <property type="entry name" value="Glyco_trans_2-like"/>
</dbReference>
<accession>A0ABP9DM41</accession>
<dbReference type="PANTHER" id="PTHR48090:SF7">
    <property type="entry name" value="RFBJ PROTEIN"/>
    <property type="match status" value="1"/>
</dbReference>
<sequence>MSRLSIVIPALNEAENLPTVFDTIPVAELEAAGWQTEVVVVDNASTDGTADVARALGATVVSQPRRGYGNAYQAGFDRATGDVISTGDADCTYPFDSLPELLGVLVDQDVEFMTTNRLGRENRSAMKRTHTIANHALSALSRGLFRNGLRDSQSGMWVFRRYVWDGLDVRSPGMAFSQEIKNAATRAGYRYLEVPIEYRPRGGEVKLKALPDGMANLRQLFEHRLRKEAGRRTESPGALTPRPAAPVVEPAPDSTLTAHYEAV</sequence>
<protein>
    <recommendedName>
        <fullName evidence="3">Glycosyltransferase 2-like domain-containing protein</fullName>
    </recommendedName>
</protein>
<evidence type="ECO:0000256" key="1">
    <source>
        <dbReference type="ARBA" id="ARBA00006739"/>
    </source>
</evidence>
<dbReference type="Pfam" id="PF00535">
    <property type="entry name" value="Glycos_transf_2"/>
    <property type="match status" value="1"/>
</dbReference>
<dbReference type="InterPro" id="IPR050256">
    <property type="entry name" value="Glycosyltransferase_2"/>
</dbReference>
<dbReference type="EMBL" id="BAABIS010000001">
    <property type="protein sequence ID" value="GAA4852840.1"/>
    <property type="molecule type" value="Genomic_DNA"/>
</dbReference>
<comment type="caution">
    <text evidence="4">The sequence shown here is derived from an EMBL/GenBank/DDBJ whole genome shotgun (WGS) entry which is preliminary data.</text>
</comment>
<feature type="compositionally biased region" description="Low complexity" evidence="2">
    <location>
        <begin position="241"/>
        <end position="252"/>
    </location>
</feature>
<feature type="domain" description="Glycosyltransferase 2-like" evidence="3">
    <location>
        <begin position="5"/>
        <end position="163"/>
    </location>
</feature>
<dbReference type="Gene3D" id="3.90.550.10">
    <property type="entry name" value="Spore Coat Polysaccharide Biosynthesis Protein SpsA, Chain A"/>
    <property type="match status" value="1"/>
</dbReference>
<dbReference type="InterPro" id="IPR029044">
    <property type="entry name" value="Nucleotide-diphossugar_trans"/>
</dbReference>
<evidence type="ECO:0000313" key="5">
    <source>
        <dbReference type="Proteomes" id="UP001501752"/>
    </source>
</evidence>